<sequence length="450" mass="49631">MAASAHITHLPLELVQTIAALCPPDDIARLGATCRHLHRICDAFVFQAAFLYRLDDPTSNHITTKTALREVITQRLSSADAAHAKAVWTRLAAAACELPLLADELYSRLIHYESIPWDNSFPRPAPVDPRVRKIIGTLCTLTVLGYPAVNDFTITASLTGLTARLIDPDFWQAWDPNPTTRITLAAQLAFCLATGILGHRVLNNMPLLTNRIVSSFGTRSPESVVFRDLRDAGSFEGAQTAALLQIAFLPWLLRADVAVLRRGDFPRPSALPFFRRGDSIPIPLPDGIPSQPIRSTRGDDPPDPTRFLSSFACAPSWSAWLRATVDTLIDDLPRGEWVGYTTNSFARESEVAAPMRGVRFSVRPPVDNEDPDEIRISGEDGIDGQGAFRLEGTVFRLTGRVTMMKIYGGHAWCVEATLTPLGIAGTWGASARQPFGFVWMYRREWAREGC</sequence>
<dbReference type="EMBL" id="MU855707">
    <property type="protein sequence ID" value="KAK3900093.1"/>
    <property type="molecule type" value="Genomic_DNA"/>
</dbReference>
<name>A0AAN6RRS0_9PEZI</name>
<dbReference type="Pfam" id="PF12937">
    <property type="entry name" value="F-box-like"/>
    <property type="match status" value="1"/>
</dbReference>
<feature type="domain" description="F-box" evidence="1">
    <location>
        <begin position="7"/>
        <end position="42"/>
    </location>
</feature>
<comment type="caution">
    <text evidence="2">The sequence shown here is derived from an EMBL/GenBank/DDBJ whole genome shotgun (WGS) entry which is preliminary data.</text>
</comment>
<reference evidence="2" key="1">
    <citation type="journal article" date="2023" name="Mol. Phylogenet. Evol.">
        <title>Genome-scale phylogeny and comparative genomics of the fungal order Sordariales.</title>
        <authorList>
            <person name="Hensen N."/>
            <person name="Bonometti L."/>
            <person name="Westerberg I."/>
            <person name="Brannstrom I.O."/>
            <person name="Guillou S."/>
            <person name="Cros-Aarteil S."/>
            <person name="Calhoun S."/>
            <person name="Haridas S."/>
            <person name="Kuo A."/>
            <person name="Mondo S."/>
            <person name="Pangilinan J."/>
            <person name="Riley R."/>
            <person name="LaButti K."/>
            <person name="Andreopoulos B."/>
            <person name="Lipzen A."/>
            <person name="Chen C."/>
            <person name="Yan M."/>
            <person name="Daum C."/>
            <person name="Ng V."/>
            <person name="Clum A."/>
            <person name="Steindorff A."/>
            <person name="Ohm R.A."/>
            <person name="Martin F."/>
            <person name="Silar P."/>
            <person name="Natvig D.O."/>
            <person name="Lalanne C."/>
            <person name="Gautier V."/>
            <person name="Ament-Velasquez S.L."/>
            <person name="Kruys A."/>
            <person name="Hutchinson M.I."/>
            <person name="Powell A.J."/>
            <person name="Barry K."/>
            <person name="Miller A.N."/>
            <person name="Grigoriev I.V."/>
            <person name="Debuchy R."/>
            <person name="Gladieux P."/>
            <person name="Hiltunen Thoren M."/>
            <person name="Johannesson H."/>
        </authorList>
    </citation>
    <scope>NUCLEOTIDE SEQUENCE</scope>
    <source>
        <strain evidence="2">CBS 103.79</strain>
    </source>
</reference>
<dbReference type="AlphaFoldDB" id="A0AAN6RRS0"/>
<evidence type="ECO:0000313" key="3">
    <source>
        <dbReference type="Proteomes" id="UP001303889"/>
    </source>
</evidence>
<dbReference type="InterPro" id="IPR036047">
    <property type="entry name" value="F-box-like_dom_sf"/>
</dbReference>
<dbReference type="Proteomes" id="UP001303889">
    <property type="component" value="Unassembled WGS sequence"/>
</dbReference>
<proteinExistence type="predicted"/>
<evidence type="ECO:0000259" key="1">
    <source>
        <dbReference type="Pfam" id="PF12937"/>
    </source>
</evidence>
<dbReference type="CDD" id="cd09917">
    <property type="entry name" value="F-box_SF"/>
    <property type="match status" value="1"/>
</dbReference>
<gene>
    <name evidence="2" type="ORF">C8A05DRAFT_17570</name>
</gene>
<dbReference type="SUPFAM" id="SSF81383">
    <property type="entry name" value="F-box domain"/>
    <property type="match status" value="1"/>
</dbReference>
<reference evidence="2" key="2">
    <citation type="submission" date="2023-05" db="EMBL/GenBank/DDBJ databases">
        <authorList>
            <consortium name="Lawrence Berkeley National Laboratory"/>
            <person name="Steindorff A."/>
            <person name="Hensen N."/>
            <person name="Bonometti L."/>
            <person name="Westerberg I."/>
            <person name="Brannstrom I.O."/>
            <person name="Guillou S."/>
            <person name="Cros-Aarteil S."/>
            <person name="Calhoun S."/>
            <person name="Haridas S."/>
            <person name="Kuo A."/>
            <person name="Mondo S."/>
            <person name="Pangilinan J."/>
            <person name="Riley R."/>
            <person name="Labutti K."/>
            <person name="Andreopoulos B."/>
            <person name="Lipzen A."/>
            <person name="Chen C."/>
            <person name="Yanf M."/>
            <person name="Daum C."/>
            <person name="Ng V."/>
            <person name="Clum A."/>
            <person name="Ohm R."/>
            <person name="Martin F."/>
            <person name="Silar P."/>
            <person name="Natvig D."/>
            <person name="Lalanne C."/>
            <person name="Gautier V."/>
            <person name="Ament-Velasquez S.L."/>
            <person name="Kruys A."/>
            <person name="Hutchinson M.I."/>
            <person name="Powell A.J."/>
            <person name="Barry K."/>
            <person name="Miller A.N."/>
            <person name="Grigoriev I.V."/>
            <person name="Debuchy R."/>
            <person name="Gladieux P."/>
            <person name="Thoren M.H."/>
            <person name="Johannesson H."/>
        </authorList>
    </citation>
    <scope>NUCLEOTIDE SEQUENCE</scope>
    <source>
        <strain evidence="2">CBS 103.79</strain>
    </source>
</reference>
<dbReference type="InterPro" id="IPR001810">
    <property type="entry name" value="F-box_dom"/>
</dbReference>
<protein>
    <recommendedName>
        <fullName evidence="1">F-box domain-containing protein</fullName>
    </recommendedName>
</protein>
<evidence type="ECO:0000313" key="2">
    <source>
        <dbReference type="EMBL" id="KAK3900093.1"/>
    </source>
</evidence>
<accession>A0AAN6RRS0</accession>
<keyword evidence="3" id="KW-1185">Reference proteome</keyword>
<organism evidence="2 3">
    <name type="scientific">Staphylotrichum tortipilum</name>
    <dbReference type="NCBI Taxonomy" id="2831512"/>
    <lineage>
        <taxon>Eukaryota</taxon>
        <taxon>Fungi</taxon>
        <taxon>Dikarya</taxon>
        <taxon>Ascomycota</taxon>
        <taxon>Pezizomycotina</taxon>
        <taxon>Sordariomycetes</taxon>
        <taxon>Sordariomycetidae</taxon>
        <taxon>Sordariales</taxon>
        <taxon>Chaetomiaceae</taxon>
        <taxon>Staphylotrichum</taxon>
    </lineage>
</organism>